<dbReference type="KEGG" id="cci:CC1G_11631"/>
<keyword evidence="6 13" id="KW-0418">Kinase</keyword>
<dbReference type="VEuPathDB" id="FungiDB:CC1G_11631"/>
<name>A8P464_COPC7</name>
<dbReference type="PROSITE" id="PS00108">
    <property type="entry name" value="PROTEIN_KINASE_ST"/>
    <property type="match status" value="1"/>
</dbReference>
<evidence type="ECO:0000256" key="2">
    <source>
        <dbReference type="ARBA" id="ARBA00022527"/>
    </source>
</evidence>
<sequence>MTLHSNPSSFLPFHHIESDIRNNTGAPEQSSLKIYNPNYPSFVPPPKLHPPFLVHVDEIPRTPASFISPVPDLVYEGETSTSAFHSGHHHHPKRSRHGGKENAHRARPAIRRKPVPKVLMDDKIRTSSFMKISSMNSFPALRARDPNVKPQERVPSKPSTFDRTNDIGEYSLTRFLSQGAQGKVYLAKSNQSGKMAAVKVISKLTLENYHTLLQEQNLLKRLKGHPFILNLIDSFHDTENFYLISDYYPAGDLAHRLYKLKRFDTDTARFYISELIVAIRFLHANDIIHRDLKPSNILIKADGHICIIDFGLCKDFRAKNARAPSRGDLDSNPPNTHTRTHAARTHAQAQARVHARHRRAVVGPVTDGFAGTLVYMSPQVISQEIYSYETDWWSMGIILYELLQGDTPWTGSDVTCMMRKIKKEPLLFRAAVDEPASDFLYKLLEKRVEDRIHVSEFAAHEFFRSIDFDDVEGGLLTPPYIPHINDAMLSSRVLRDKEKIYVGRRYQQDVDPFPEYNYDYQTPAHSMNLEDLAEAGIPLFDPPGERGQAKDQVEISADPLGYVEPPTTPKTTTRGIAGSFNISSLRLDQTVSPALMKNYDLTSTTLLSVISSPKDVFYTPRRSPLVPNLLRHAPVSNVRSRFRHMYPTQYSSVYDPSLDSDLRLSRLEEGSSSNFSRGANFERTLDEEEDSIPRIVQPKIYVLPEEPSPSPLQKKAGRFTRRGNLLLGGQGKFQLGGSPRSPTPTKPRPFTLSEFHKHDTFQRSPLPPQPQFLPVTPSSLTPPLPSFFTASRSMGRMSGGGATANSSRNGNNSHINGANSSSNTTSHTNNTHSTATSSNLFASTAGNSLFSMSEMNNGFSEGYTTEMTLPSLNMSDALVGLGKVGSVSSLSGGPAGGGGGSGSADVGTGAGMEPKCLTAFGPLLSMPFPYLHPASSSANATTGGLVERDSATPLNPIPTAANDGDKRGTTIILADPSPPKSRRLGAAAAKVGVEVGVGLVRPHQHSTTQWIKTAVHSVYGVFKQIFRKVVFRAGAVSG</sequence>
<dbReference type="eggNOG" id="KOG0598">
    <property type="taxonomic scope" value="Eukaryota"/>
</dbReference>
<dbReference type="InParanoid" id="A8P464"/>
<feature type="region of interest" description="Disordered" evidence="10">
    <location>
        <begin position="939"/>
        <end position="970"/>
    </location>
</feature>
<comment type="caution">
    <text evidence="13">The sequence shown here is derived from an EMBL/GenBank/DDBJ whole genome shotgun (WGS) entry which is preliminary data.</text>
</comment>
<feature type="compositionally biased region" description="Low complexity" evidence="10">
    <location>
        <begin position="818"/>
        <end position="838"/>
    </location>
</feature>
<feature type="compositionally biased region" description="Low complexity" evidence="10">
    <location>
        <begin position="786"/>
        <end position="796"/>
    </location>
</feature>
<dbReference type="SMART" id="SM00220">
    <property type="entry name" value="S_TKc"/>
    <property type="match status" value="1"/>
</dbReference>
<comment type="catalytic activity">
    <reaction evidence="8">
        <text>L-threonyl-[protein] + ATP = O-phospho-L-threonyl-[protein] + ADP + H(+)</text>
        <dbReference type="Rhea" id="RHEA:46608"/>
        <dbReference type="Rhea" id="RHEA-COMP:11060"/>
        <dbReference type="Rhea" id="RHEA-COMP:11605"/>
        <dbReference type="ChEBI" id="CHEBI:15378"/>
        <dbReference type="ChEBI" id="CHEBI:30013"/>
        <dbReference type="ChEBI" id="CHEBI:30616"/>
        <dbReference type="ChEBI" id="CHEBI:61977"/>
        <dbReference type="ChEBI" id="CHEBI:456216"/>
        <dbReference type="EC" id="2.7.11.1"/>
    </reaction>
</comment>
<dbReference type="InterPro" id="IPR011009">
    <property type="entry name" value="Kinase-like_dom_sf"/>
</dbReference>
<comment type="catalytic activity">
    <reaction evidence="9">
        <text>L-seryl-[protein] + ATP = O-phospho-L-seryl-[protein] + ADP + H(+)</text>
        <dbReference type="Rhea" id="RHEA:17989"/>
        <dbReference type="Rhea" id="RHEA-COMP:9863"/>
        <dbReference type="Rhea" id="RHEA-COMP:11604"/>
        <dbReference type="ChEBI" id="CHEBI:15378"/>
        <dbReference type="ChEBI" id="CHEBI:29999"/>
        <dbReference type="ChEBI" id="CHEBI:30616"/>
        <dbReference type="ChEBI" id="CHEBI:83421"/>
        <dbReference type="ChEBI" id="CHEBI:456216"/>
        <dbReference type="EC" id="2.7.11.1"/>
    </reaction>
</comment>
<protein>
    <recommendedName>
        <fullName evidence="1">non-specific serine/threonine protein kinase</fullName>
        <ecNumber evidence="1">2.7.11.1</ecNumber>
    </recommendedName>
</protein>
<dbReference type="AlphaFoldDB" id="A8P464"/>
<proteinExistence type="predicted"/>
<feature type="compositionally biased region" description="Basic residues" evidence="10">
    <location>
        <begin position="86"/>
        <end position="97"/>
    </location>
</feature>
<gene>
    <name evidence="13" type="ORF">CC1G_11631</name>
</gene>
<feature type="domain" description="Protein kinase" evidence="11">
    <location>
        <begin position="170"/>
        <end position="463"/>
    </location>
</feature>
<feature type="domain" description="AGC-kinase C-terminal" evidence="12">
    <location>
        <begin position="464"/>
        <end position="528"/>
    </location>
</feature>
<dbReference type="InterPro" id="IPR000961">
    <property type="entry name" value="AGC-kinase_C"/>
</dbReference>
<keyword evidence="2" id="KW-0723">Serine/threonine-protein kinase</keyword>
<dbReference type="STRING" id="240176.A8P464"/>
<feature type="region of interest" description="Disordered" evidence="10">
    <location>
        <begin position="323"/>
        <end position="346"/>
    </location>
</feature>
<dbReference type="SUPFAM" id="SSF56112">
    <property type="entry name" value="Protein kinase-like (PK-like)"/>
    <property type="match status" value="1"/>
</dbReference>
<evidence type="ECO:0000256" key="6">
    <source>
        <dbReference type="ARBA" id="ARBA00022777"/>
    </source>
</evidence>
<dbReference type="PROSITE" id="PS50011">
    <property type="entry name" value="PROTEIN_KINASE_DOM"/>
    <property type="match status" value="1"/>
</dbReference>
<keyword evidence="7" id="KW-0067">ATP-binding</keyword>
<dbReference type="GO" id="GO:0004674">
    <property type="term" value="F:protein serine/threonine kinase activity"/>
    <property type="evidence" value="ECO:0007669"/>
    <property type="project" value="UniProtKB-KW"/>
</dbReference>
<evidence type="ECO:0000256" key="8">
    <source>
        <dbReference type="ARBA" id="ARBA00047899"/>
    </source>
</evidence>
<evidence type="ECO:0000259" key="11">
    <source>
        <dbReference type="PROSITE" id="PS50011"/>
    </source>
</evidence>
<feature type="region of interest" description="Disordered" evidence="10">
    <location>
        <begin position="729"/>
        <end position="838"/>
    </location>
</feature>
<dbReference type="Pfam" id="PF00069">
    <property type="entry name" value="Pkinase"/>
    <property type="match status" value="2"/>
</dbReference>
<evidence type="ECO:0000256" key="4">
    <source>
        <dbReference type="ARBA" id="ARBA00022679"/>
    </source>
</evidence>
<evidence type="ECO:0000313" key="13">
    <source>
        <dbReference type="EMBL" id="EAU83105.1"/>
    </source>
</evidence>
<dbReference type="Proteomes" id="UP000001861">
    <property type="component" value="Unassembled WGS sequence"/>
</dbReference>
<evidence type="ECO:0000313" key="14">
    <source>
        <dbReference type="Proteomes" id="UP000001861"/>
    </source>
</evidence>
<dbReference type="InterPro" id="IPR008271">
    <property type="entry name" value="Ser/Thr_kinase_AS"/>
</dbReference>
<dbReference type="PANTHER" id="PTHR24351">
    <property type="entry name" value="RIBOSOMAL PROTEIN S6 KINASE"/>
    <property type="match status" value="1"/>
</dbReference>
<dbReference type="EMBL" id="AACS02000004">
    <property type="protein sequence ID" value="EAU83105.1"/>
    <property type="molecule type" value="Genomic_DNA"/>
</dbReference>
<evidence type="ECO:0000259" key="12">
    <source>
        <dbReference type="PROSITE" id="PS51285"/>
    </source>
</evidence>
<accession>A8P464</accession>
<dbReference type="Gene3D" id="1.10.510.10">
    <property type="entry name" value="Transferase(Phosphotransferase) domain 1"/>
    <property type="match status" value="1"/>
</dbReference>
<dbReference type="EC" id="2.7.11.1" evidence="1"/>
<evidence type="ECO:0000256" key="3">
    <source>
        <dbReference type="ARBA" id="ARBA00022553"/>
    </source>
</evidence>
<keyword evidence="4" id="KW-0808">Transferase</keyword>
<dbReference type="OrthoDB" id="68483at2759"/>
<dbReference type="GO" id="GO:0007010">
    <property type="term" value="P:cytoskeleton organization"/>
    <property type="evidence" value="ECO:0007669"/>
    <property type="project" value="UniProtKB-ARBA"/>
</dbReference>
<evidence type="ECO:0000256" key="9">
    <source>
        <dbReference type="ARBA" id="ARBA00048679"/>
    </source>
</evidence>
<feature type="compositionally biased region" description="Polar residues" evidence="10">
    <location>
        <begin position="805"/>
        <end position="817"/>
    </location>
</feature>
<dbReference type="InterPro" id="IPR045270">
    <property type="entry name" value="STKc_AGC"/>
</dbReference>
<keyword evidence="5" id="KW-0547">Nucleotide-binding</keyword>
<feature type="region of interest" description="Disordered" evidence="10">
    <location>
        <begin position="668"/>
        <end position="688"/>
    </location>
</feature>
<organism evidence="13 14">
    <name type="scientific">Coprinopsis cinerea (strain Okayama-7 / 130 / ATCC MYA-4618 / FGSC 9003)</name>
    <name type="common">Inky cap fungus</name>
    <name type="synonym">Hormographiella aspergillata</name>
    <dbReference type="NCBI Taxonomy" id="240176"/>
    <lineage>
        <taxon>Eukaryota</taxon>
        <taxon>Fungi</taxon>
        <taxon>Dikarya</taxon>
        <taxon>Basidiomycota</taxon>
        <taxon>Agaricomycotina</taxon>
        <taxon>Agaricomycetes</taxon>
        <taxon>Agaricomycetidae</taxon>
        <taxon>Agaricales</taxon>
        <taxon>Agaricineae</taxon>
        <taxon>Psathyrellaceae</taxon>
        <taxon>Coprinopsis</taxon>
    </lineage>
</organism>
<evidence type="ECO:0000256" key="5">
    <source>
        <dbReference type="ARBA" id="ARBA00022741"/>
    </source>
</evidence>
<dbReference type="OMA" id="INNVVQW"/>
<dbReference type="RefSeq" id="XP_001838688.1">
    <property type="nucleotide sequence ID" value="XM_001838636.1"/>
</dbReference>
<evidence type="ECO:0000256" key="10">
    <source>
        <dbReference type="SAM" id="MobiDB-lite"/>
    </source>
</evidence>
<feature type="region of interest" description="Disordered" evidence="10">
    <location>
        <begin position="82"/>
        <end position="107"/>
    </location>
</feature>
<dbReference type="GeneID" id="6015282"/>
<dbReference type="InterPro" id="IPR000719">
    <property type="entry name" value="Prot_kinase_dom"/>
</dbReference>
<dbReference type="CDD" id="cd05123">
    <property type="entry name" value="STKc_AGC"/>
    <property type="match status" value="1"/>
</dbReference>
<dbReference type="FunFam" id="1.10.510.10:FF:000024">
    <property type="entry name" value="Probable serine/threonine-protein kinase cot-1"/>
    <property type="match status" value="1"/>
</dbReference>
<keyword evidence="3" id="KW-0597">Phosphoprotein</keyword>
<dbReference type="Gene3D" id="3.30.200.20">
    <property type="entry name" value="Phosphorylase Kinase, domain 1"/>
    <property type="match status" value="1"/>
</dbReference>
<evidence type="ECO:0000256" key="7">
    <source>
        <dbReference type="ARBA" id="ARBA00022840"/>
    </source>
</evidence>
<dbReference type="PROSITE" id="PS51285">
    <property type="entry name" value="AGC_KINASE_CTER"/>
    <property type="match status" value="1"/>
</dbReference>
<reference evidence="13 14" key="1">
    <citation type="journal article" date="2010" name="Proc. Natl. Acad. Sci. U.S.A.">
        <title>Insights into evolution of multicellular fungi from the assembled chromosomes of the mushroom Coprinopsis cinerea (Coprinus cinereus).</title>
        <authorList>
            <person name="Stajich J.E."/>
            <person name="Wilke S.K."/>
            <person name="Ahren D."/>
            <person name="Au C.H."/>
            <person name="Birren B.W."/>
            <person name="Borodovsky M."/>
            <person name="Burns C."/>
            <person name="Canback B."/>
            <person name="Casselton L.A."/>
            <person name="Cheng C.K."/>
            <person name="Deng J."/>
            <person name="Dietrich F.S."/>
            <person name="Fargo D.C."/>
            <person name="Farman M.L."/>
            <person name="Gathman A.C."/>
            <person name="Goldberg J."/>
            <person name="Guigo R."/>
            <person name="Hoegger P.J."/>
            <person name="Hooker J.B."/>
            <person name="Huggins A."/>
            <person name="James T.Y."/>
            <person name="Kamada T."/>
            <person name="Kilaru S."/>
            <person name="Kodira C."/>
            <person name="Kues U."/>
            <person name="Kupfer D."/>
            <person name="Kwan H.S."/>
            <person name="Lomsadze A."/>
            <person name="Li W."/>
            <person name="Lilly W.W."/>
            <person name="Ma L.J."/>
            <person name="Mackey A.J."/>
            <person name="Manning G."/>
            <person name="Martin F."/>
            <person name="Muraguchi H."/>
            <person name="Natvig D.O."/>
            <person name="Palmerini H."/>
            <person name="Ramesh M.A."/>
            <person name="Rehmeyer C.J."/>
            <person name="Roe B.A."/>
            <person name="Shenoy N."/>
            <person name="Stanke M."/>
            <person name="Ter-Hovhannisyan V."/>
            <person name="Tunlid A."/>
            <person name="Velagapudi R."/>
            <person name="Vision T.J."/>
            <person name="Zeng Q."/>
            <person name="Zolan M.E."/>
            <person name="Pukkila P.J."/>
        </authorList>
    </citation>
    <scope>NUCLEOTIDE SEQUENCE [LARGE SCALE GENOMIC DNA]</scope>
    <source>
        <strain evidence="14">Okayama-7 / 130 / ATCC MYA-4618 / FGSC 9003</strain>
    </source>
</reference>
<dbReference type="GO" id="GO:0005524">
    <property type="term" value="F:ATP binding"/>
    <property type="evidence" value="ECO:0007669"/>
    <property type="project" value="UniProtKB-KW"/>
</dbReference>
<evidence type="ECO:0000256" key="1">
    <source>
        <dbReference type="ARBA" id="ARBA00012513"/>
    </source>
</evidence>
<keyword evidence="14" id="KW-1185">Reference proteome</keyword>